<keyword evidence="4 7" id="KW-0472">Membrane</keyword>
<feature type="transmembrane region" description="Helical" evidence="7">
    <location>
        <begin position="181"/>
        <end position="201"/>
    </location>
</feature>
<feature type="transmembrane region" description="Helical" evidence="7">
    <location>
        <begin position="102"/>
        <end position="127"/>
    </location>
</feature>
<organism evidence="9">
    <name type="scientific">Pelagomonas calceolata</name>
    <dbReference type="NCBI Taxonomy" id="35677"/>
    <lineage>
        <taxon>Eukaryota</taxon>
        <taxon>Sar</taxon>
        <taxon>Stramenopiles</taxon>
        <taxon>Ochrophyta</taxon>
        <taxon>Pelagophyceae</taxon>
        <taxon>Pelagomonadales</taxon>
        <taxon>Pelagomonadaceae</taxon>
        <taxon>Pelagomonas</taxon>
    </lineage>
</organism>
<dbReference type="PANTHER" id="PTHR12428:SF65">
    <property type="entry name" value="CYTOCHROME C OXIDASE ASSEMBLY PROTEIN COX18, MITOCHONDRIAL"/>
    <property type="match status" value="1"/>
</dbReference>
<keyword evidence="3 7" id="KW-1133">Transmembrane helix</keyword>
<dbReference type="Pfam" id="PF02096">
    <property type="entry name" value="60KD_IMP"/>
    <property type="match status" value="1"/>
</dbReference>
<feature type="domain" description="Membrane insertase YidC/Oxa/ALB C-terminal" evidence="8">
    <location>
        <begin position="108"/>
        <end position="305"/>
    </location>
</feature>
<comment type="subcellular location">
    <subcellularLocation>
        <location evidence="1 5">Membrane</location>
        <topology evidence="1 5">Multi-pass membrane protein</topology>
    </subcellularLocation>
</comment>
<protein>
    <recommendedName>
        <fullName evidence="8">Membrane insertase YidC/Oxa/ALB C-terminal domain-containing protein</fullName>
    </recommendedName>
</protein>
<name>A0A7S4E290_9STRA</name>
<dbReference type="Proteomes" id="UP000789595">
    <property type="component" value="Unassembled WGS sequence"/>
</dbReference>
<evidence type="ECO:0000256" key="5">
    <source>
        <dbReference type="RuleBase" id="RU003945"/>
    </source>
</evidence>
<reference evidence="9" key="1">
    <citation type="submission" date="2021-01" db="EMBL/GenBank/DDBJ databases">
        <authorList>
            <person name="Corre E."/>
            <person name="Pelletier E."/>
            <person name="Niang G."/>
            <person name="Scheremetjew M."/>
            <person name="Finn R."/>
            <person name="Kale V."/>
            <person name="Holt S."/>
            <person name="Cochrane G."/>
            <person name="Meng A."/>
            <person name="Brown T."/>
            <person name="Cohen L."/>
        </authorList>
    </citation>
    <scope>NUCLEOTIDE SEQUENCE</scope>
    <source>
        <strain evidence="9">CCMP1756</strain>
    </source>
</reference>
<dbReference type="EMBL" id="CAKKNE010000004">
    <property type="protein sequence ID" value="CAH0374412.1"/>
    <property type="molecule type" value="Genomic_DNA"/>
</dbReference>
<evidence type="ECO:0000256" key="6">
    <source>
        <dbReference type="SAM" id="MobiDB-lite"/>
    </source>
</evidence>
<dbReference type="CDD" id="cd20069">
    <property type="entry name" value="5TM_Oxa1-like"/>
    <property type="match status" value="1"/>
</dbReference>
<gene>
    <name evidence="9" type="ORF">PCAL00307_LOCUS914</name>
    <name evidence="10" type="ORF">PECAL_4P16910</name>
</gene>
<dbReference type="GO" id="GO:0032979">
    <property type="term" value="P:protein insertion into mitochondrial inner membrane from matrix"/>
    <property type="evidence" value="ECO:0007669"/>
    <property type="project" value="TreeGrafter"/>
</dbReference>
<feature type="transmembrane region" description="Helical" evidence="7">
    <location>
        <begin position="230"/>
        <end position="248"/>
    </location>
</feature>
<dbReference type="PANTHER" id="PTHR12428">
    <property type="entry name" value="OXA1"/>
    <property type="match status" value="1"/>
</dbReference>
<accession>A0A7S4E290</accession>
<evidence type="ECO:0000256" key="4">
    <source>
        <dbReference type="ARBA" id="ARBA00023136"/>
    </source>
</evidence>
<feature type="compositionally biased region" description="Low complexity" evidence="6">
    <location>
        <begin position="385"/>
        <end position="395"/>
    </location>
</feature>
<feature type="compositionally biased region" description="Low complexity" evidence="6">
    <location>
        <begin position="44"/>
        <end position="56"/>
    </location>
</feature>
<dbReference type="GO" id="GO:0032977">
    <property type="term" value="F:membrane insertase activity"/>
    <property type="evidence" value="ECO:0007669"/>
    <property type="project" value="InterPro"/>
</dbReference>
<evidence type="ECO:0000313" key="9">
    <source>
        <dbReference type="EMBL" id="CAE0685480.1"/>
    </source>
</evidence>
<keyword evidence="2 5" id="KW-0812">Transmembrane</keyword>
<feature type="compositionally biased region" description="Basic residues" evidence="6">
    <location>
        <begin position="396"/>
        <end position="408"/>
    </location>
</feature>
<proteinExistence type="inferred from homology"/>
<dbReference type="GO" id="GO:0005743">
    <property type="term" value="C:mitochondrial inner membrane"/>
    <property type="evidence" value="ECO:0007669"/>
    <property type="project" value="TreeGrafter"/>
</dbReference>
<evidence type="ECO:0000256" key="7">
    <source>
        <dbReference type="SAM" id="Phobius"/>
    </source>
</evidence>
<keyword evidence="11" id="KW-1185">Reference proteome</keyword>
<evidence type="ECO:0000256" key="3">
    <source>
        <dbReference type="ARBA" id="ARBA00022989"/>
    </source>
</evidence>
<dbReference type="InterPro" id="IPR028055">
    <property type="entry name" value="YidC/Oxa/ALB_C"/>
</dbReference>
<sequence length="408" mass="45025">MLLLRHAARGAIRRPRIAARGELRRPRAAAHRCLATTPGDDDATTTPTQTPTEGWTANPPEAWMEVMNRPQHLSDAVDAITPLGYYPSDLALRYVDFLSSTFDLPFCAGIIGGTFLLRAAMFPLSIITMKHTARMQKAKPELEVLQERINSDPSVKTDRRKMDAYQRQMGALLAKHNVKPYLIFMFPLAQLPVFMSMFFGLRRAAESFPAECASGGMLWFPDLSVADPTYALPLITSGLFLVMIEVGADGMNASANKDQAKTMKNVMRGMGVLMVPFTYHFPASVFCYWVSANAFSLGQTVLLNKVPGVREALGVPIVQTQSKVRKPTAPPVETVFGRLEKAIDTAKKQAAKDDAPLVAADVFEKKAEDDAFLKSRPAQQVVTHAQPPKQTATPPKQRRKKKGKKGKR</sequence>
<evidence type="ECO:0000259" key="8">
    <source>
        <dbReference type="Pfam" id="PF02096"/>
    </source>
</evidence>
<dbReference type="AlphaFoldDB" id="A0A7S4E290"/>
<dbReference type="NCBIfam" id="TIGR03592">
    <property type="entry name" value="yidC_oxa1_cterm"/>
    <property type="match status" value="1"/>
</dbReference>
<dbReference type="OrthoDB" id="2148490at2759"/>
<evidence type="ECO:0000256" key="2">
    <source>
        <dbReference type="ARBA" id="ARBA00022692"/>
    </source>
</evidence>
<feature type="region of interest" description="Disordered" evidence="6">
    <location>
        <begin position="33"/>
        <end position="56"/>
    </location>
</feature>
<evidence type="ECO:0000313" key="10">
    <source>
        <dbReference type="EMBL" id="CAH0374412.1"/>
    </source>
</evidence>
<feature type="region of interest" description="Disordered" evidence="6">
    <location>
        <begin position="374"/>
        <end position="408"/>
    </location>
</feature>
<comment type="similarity">
    <text evidence="5">Belongs to the OXA1/ALB3/YidC family.</text>
</comment>
<dbReference type="EMBL" id="HBIW01001066">
    <property type="protein sequence ID" value="CAE0685480.1"/>
    <property type="molecule type" value="Transcribed_RNA"/>
</dbReference>
<evidence type="ECO:0000313" key="11">
    <source>
        <dbReference type="Proteomes" id="UP000789595"/>
    </source>
</evidence>
<reference evidence="10" key="2">
    <citation type="submission" date="2021-11" db="EMBL/GenBank/DDBJ databases">
        <authorList>
            <consortium name="Genoscope - CEA"/>
            <person name="William W."/>
        </authorList>
    </citation>
    <scope>NUCLEOTIDE SEQUENCE</scope>
</reference>
<evidence type="ECO:0000256" key="1">
    <source>
        <dbReference type="ARBA" id="ARBA00004141"/>
    </source>
</evidence>
<dbReference type="InterPro" id="IPR001708">
    <property type="entry name" value="YidC/ALB3/OXA1/COX18"/>
</dbReference>
<feature type="transmembrane region" description="Helical" evidence="7">
    <location>
        <begin position="269"/>
        <end position="291"/>
    </location>
</feature>